<evidence type="ECO:0000313" key="2">
    <source>
        <dbReference type="Proteomes" id="UP000177061"/>
    </source>
</evidence>
<proteinExistence type="predicted"/>
<protein>
    <submittedName>
        <fullName evidence="1">Uncharacterized protein</fullName>
    </submittedName>
</protein>
<comment type="caution">
    <text evidence="1">The sequence shown here is derived from an EMBL/GenBank/DDBJ whole genome shotgun (WGS) entry which is preliminary data.</text>
</comment>
<gene>
    <name evidence="1" type="ORF">A3J64_02480</name>
</gene>
<evidence type="ECO:0000313" key="1">
    <source>
        <dbReference type="EMBL" id="OGZ36790.1"/>
    </source>
</evidence>
<sequence length="424" mass="49555">MKPKAKIAKLLRTSEEVILDLERKMEGVSGKKGVIEKIVGENEKKIKQKLTDLAFGRWTPKTLGVHLPNAEEVYIALIEKTKQTDQALFKHFHQPDFSTAIGCQTLINATRELTGDVSGFYLKREKAAELLRLNPPKNIMAALGYGTDIEKMLAYEDIFEIFSALRFIEDETWLNDVFFRPYENLKEEDFEERKIKVMVLPERWLSIGQKFLGKKLHHMSHLKELGVVFIIPVEKYGPGETVYLFFMTLHYLYEVDWHSNLFKEYSSQKDFAKKLISALKVEVSGLPLPDKEKMSWRIVAKYLGKKDPNDPRLFEPHTSPEAWHFTKTNRAIEKFSSHFPELELDFWRDLDWAGEYFIFNGEETLISFGLYDNGIALLKQGGFESKYLYHQQEALWNKIFMEYMGEEMMDKLMREGLERGYITL</sequence>
<accession>A0A1G2FGL6</accession>
<dbReference type="EMBL" id="MHNB01000021">
    <property type="protein sequence ID" value="OGZ36790.1"/>
    <property type="molecule type" value="Genomic_DNA"/>
</dbReference>
<dbReference type="Proteomes" id="UP000177061">
    <property type="component" value="Unassembled WGS sequence"/>
</dbReference>
<dbReference type="STRING" id="1801997.A3J64_02480"/>
<organism evidence="1 2">
    <name type="scientific">Candidatus Portnoybacteria bacterium RIFCSPHIGHO2_12_FULL_38_9</name>
    <dbReference type="NCBI Taxonomy" id="1801997"/>
    <lineage>
        <taxon>Bacteria</taxon>
        <taxon>Candidatus Portnoyibacteriota</taxon>
    </lineage>
</organism>
<name>A0A1G2FGL6_9BACT</name>
<dbReference type="AlphaFoldDB" id="A0A1G2FGL6"/>
<reference evidence="1 2" key="1">
    <citation type="journal article" date="2016" name="Nat. Commun.">
        <title>Thousands of microbial genomes shed light on interconnected biogeochemical processes in an aquifer system.</title>
        <authorList>
            <person name="Anantharaman K."/>
            <person name="Brown C.T."/>
            <person name="Hug L.A."/>
            <person name="Sharon I."/>
            <person name="Castelle C.J."/>
            <person name="Probst A.J."/>
            <person name="Thomas B.C."/>
            <person name="Singh A."/>
            <person name="Wilkins M.J."/>
            <person name="Karaoz U."/>
            <person name="Brodie E.L."/>
            <person name="Williams K.H."/>
            <person name="Hubbard S.S."/>
            <person name="Banfield J.F."/>
        </authorList>
    </citation>
    <scope>NUCLEOTIDE SEQUENCE [LARGE SCALE GENOMIC DNA]</scope>
</reference>